<dbReference type="SUPFAM" id="SSF160272">
    <property type="entry name" value="Shew3726-like"/>
    <property type="match status" value="1"/>
</dbReference>
<reference evidence="1 2" key="1">
    <citation type="submission" date="2017-02" db="EMBL/GenBank/DDBJ databases">
        <title>Blood Disease Bacterium A2-HR MARDI.</title>
        <authorList>
            <person name="Badrun R."/>
            <person name="Abu Bakar N."/>
            <person name="Laboh R."/>
        </authorList>
    </citation>
    <scope>NUCLEOTIDE SEQUENCE [LARGE SCALE GENOMIC DNA]</scope>
    <source>
        <strain evidence="1 2">A2-HR MARDI</strain>
    </source>
</reference>
<accession>A0A1U9VG05</accession>
<evidence type="ECO:0000313" key="2">
    <source>
        <dbReference type="Proteomes" id="UP000189628"/>
    </source>
</evidence>
<dbReference type="Proteomes" id="UP000189628">
    <property type="component" value="Chromosome"/>
</dbReference>
<dbReference type="RefSeq" id="WP_078222139.1">
    <property type="nucleotide sequence ID" value="NZ_CP019911.1"/>
</dbReference>
<proteinExistence type="predicted"/>
<dbReference type="Pfam" id="PF07369">
    <property type="entry name" value="DUF1488"/>
    <property type="match status" value="1"/>
</dbReference>
<evidence type="ECO:0008006" key="3">
    <source>
        <dbReference type="Google" id="ProtNLM"/>
    </source>
</evidence>
<dbReference type="InterPro" id="IPR009962">
    <property type="entry name" value="DUF1488"/>
</dbReference>
<name>A0A1U9VG05_9RALS</name>
<organism evidence="1 2">
    <name type="scientific">blood disease bacterium A2-HR MARDI</name>
    <dbReference type="NCBI Taxonomy" id="1944648"/>
    <lineage>
        <taxon>Bacteria</taxon>
        <taxon>Pseudomonadati</taxon>
        <taxon>Pseudomonadota</taxon>
        <taxon>Betaproteobacteria</taxon>
        <taxon>Burkholderiales</taxon>
        <taxon>Burkholderiaceae</taxon>
        <taxon>Ralstonia</taxon>
        <taxon>Ralstonia solanacearum species complex</taxon>
    </lineage>
</organism>
<evidence type="ECO:0000313" key="1">
    <source>
        <dbReference type="EMBL" id="AQW29622.1"/>
    </source>
</evidence>
<gene>
    <name evidence="1" type="ORF">B0B51_06205</name>
</gene>
<sequence>MEIKFEPKQEYAINNEGLLFDALVDGEKVACVVTREALWEGLSGDQVVSLQAAFEAGQARIQDAARVLIADGVQRSGLQDLPQPVVVKRVHIASA</sequence>
<dbReference type="InterPro" id="IPR036692">
    <property type="entry name" value="Shew3726-like_sf"/>
</dbReference>
<dbReference type="EMBL" id="CP019911">
    <property type="protein sequence ID" value="AQW29622.1"/>
    <property type="molecule type" value="Genomic_DNA"/>
</dbReference>
<dbReference type="Gene3D" id="3.30.160.140">
    <property type="entry name" value="Shew3726-like"/>
    <property type="match status" value="1"/>
</dbReference>
<dbReference type="AlphaFoldDB" id="A0A1U9VG05"/>
<protein>
    <recommendedName>
        <fullName evidence="3">DUF1488 domain-containing protein</fullName>
    </recommendedName>
</protein>